<reference evidence="12" key="1">
    <citation type="journal article" date="2016" name="J. Proteomics">
        <title>Transcriptomic analysis of the venom glands from the scorpion Hadogenes troglodytes revealed unique and extremely high diversity of the venom peptides.</title>
        <authorList>
            <person name="Zhong J."/>
            <person name="Zeng X.C."/>
            <person name="Zeng X."/>
            <person name="Nie Y."/>
            <person name="Zhang L."/>
            <person name="Wu S."/>
            <person name="Bao A."/>
        </authorList>
    </citation>
    <scope>NUCLEOTIDE SEQUENCE</scope>
</reference>
<dbReference type="PROSITE" id="PS60028">
    <property type="entry name" value="SCORPION_CALCINE"/>
    <property type="match status" value="1"/>
</dbReference>
<sequence>MKSSAVVMIFILAFITITCLNTYETSELRSGISALLRQKRDCKPHLKLCKNTRECCSNKCKRRGTNAEQRCRT</sequence>
<dbReference type="AlphaFoldDB" id="A0A1B3IJ24"/>
<keyword evidence="7" id="KW-0960">Knottin</keyword>
<evidence type="ECO:0000256" key="2">
    <source>
        <dbReference type="ARBA" id="ARBA00008992"/>
    </source>
</evidence>
<evidence type="ECO:0000256" key="8">
    <source>
        <dbReference type="ARBA" id="ARBA00022872"/>
    </source>
</evidence>
<evidence type="ECO:0000256" key="3">
    <source>
        <dbReference type="ARBA" id="ARBA00022525"/>
    </source>
</evidence>
<keyword evidence="3" id="KW-0964">Secreted</keyword>
<evidence type="ECO:0000313" key="12">
    <source>
        <dbReference type="EMBL" id="AOF40194.1"/>
    </source>
</evidence>
<evidence type="ECO:0000256" key="4">
    <source>
        <dbReference type="ARBA" id="ARBA00022656"/>
    </source>
</evidence>
<dbReference type="SUPFAM" id="SSF57059">
    <property type="entry name" value="omega toxin-like"/>
    <property type="match status" value="1"/>
</dbReference>
<evidence type="ECO:0000256" key="5">
    <source>
        <dbReference type="ARBA" id="ARBA00022699"/>
    </source>
</evidence>
<comment type="subcellular location">
    <subcellularLocation>
        <location evidence="1">Secreted</location>
    </subcellularLocation>
</comment>
<feature type="chain" id="PRO_5008548534" evidence="11">
    <location>
        <begin position="21"/>
        <end position="73"/>
    </location>
</feature>
<evidence type="ECO:0000256" key="7">
    <source>
        <dbReference type="ARBA" id="ARBA00022854"/>
    </source>
</evidence>
<keyword evidence="8" id="KW-0872">Ion channel impairing toxin</keyword>
<keyword evidence="4" id="KW-0800">Toxin</keyword>
<proteinExistence type="evidence at transcript level"/>
<evidence type="ECO:0000256" key="11">
    <source>
        <dbReference type="SAM" id="SignalP"/>
    </source>
</evidence>
<feature type="signal peptide" evidence="11">
    <location>
        <begin position="1"/>
        <end position="20"/>
    </location>
</feature>
<organism evidence="12">
    <name type="scientific">Hadogenes troglodytes</name>
    <dbReference type="NCBI Taxonomy" id="1577150"/>
    <lineage>
        <taxon>Eukaryota</taxon>
        <taxon>Metazoa</taxon>
        <taxon>Ecdysozoa</taxon>
        <taxon>Arthropoda</taxon>
        <taxon>Chelicerata</taxon>
        <taxon>Arachnida</taxon>
        <taxon>Scorpiones</taxon>
        <taxon>Iurida</taxon>
        <taxon>Scorpionoidea</taxon>
        <taxon>Hemiscorpiidae</taxon>
        <taxon>Hadogenes</taxon>
    </lineage>
</organism>
<dbReference type="GO" id="GO:0005576">
    <property type="term" value="C:extracellular region"/>
    <property type="evidence" value="ECO:0007669"/>
    <property type="project" value="UniProtKB-SubCell"/>
</dbReference>
<keyword evidence="6" id="KW-0108">Calcium channel impairing toxin</keyword>
<evidence type="ECO:0000256" key="1">
    <source>
        <dbReference type="ARBA" id="ARBA00004613"/>
    </source>
</evidence>
<dbReference type="GO" id="GO:0019855">
    <property type="term" value="F:calcium channel inhibitor activity"/>
    <property type="evidence" value="ECO:0007669"/>
    <property type="project" value="InterPro"/>
</dbReference>
<protein>
    <submittedName>
        <fullName evidence="12">Venom peptide HtRyRTx2</fullName>
    </submittedName>
</protein>
<accession>A0A1B3IJ24</accession>
<dbReference type="Pfam" id="PF08099">
    <property type="entry name" value="Toxin_27"/>
    <property type="match status" value="1"/>
</dbReference>
<dbReference type="EMBL" id="KU643102">
    <property type="protein sequence ID" value="AOF40194.1"/>
    <property type="molecule type" value="mRNA"/>
</dbReference>
<dbReference type="InterPro" id="IPR012632">
    <property type="entry name" value="Scorpion_calcine"/>
</dbReference>
<name>A0A1B3IJ24_9SCOR</name>
<keyword evidence="5" id="KW-0528">Neurotoxin</keyword>
<keyword evidence="11" id="KW-0732">Signal</keyword>
<evidence type="ECO:0000256" key="10">
    <source>
        <dbReference type="ARBA" id="ARBA00023297"/>
    </source>
</evidence>
<evidence type="ECO:0000256" key="6">
    <source>
        <dbReference type="ARBA" id="ARBA00022831"/>
    </source>
</evidence>
<comment type="similarity">
    <text evidence="2">Belongs to the scorpion calcin family.</text>
</comment>
<dbReference type="GO" id="GO:0090729">
    <property type="term" value="F:toxin activity"/>
    <property type="evidence" value="ECO:0007669"/>
    <property type="project" value="UniProtKB-KW"/>
</dbReference>
<evidence type="ECO:0000256" key="9">
    <source>
        <dbReference type="ARBA" id="ARBA00023157"/>
    </source>
</evidence>
<keyword evidence="9" id="KW-1015">Disulfide bond</keyword>
<keyword evidence="10" id="KW-1219">Ryanodine-sensitive calcium-release channel impairing toxin</keyword>